<evidence type="ECO:0000256" key="1">
    <source>
        <dbReference type="ARBA" id="ARBA00004162"/>
    </source>
</evidence>
<keyword evidence="7" id="KW-0472">Membrane</keyword>
<dbReference type="PANTHER" id="PTHR43670">
    <property type="entry name" value="HEAT SHOCK PROTEIN 26"/>
    <property type="match status" value="1"/>
</dbReference>
<keyword evidence="7" id="KW-1133">Transmembrane helix</keyword>
<dbReference type="PANTHER" id="PTHR43670:SF73">
    <property type="entry name" value="INACTIVE PROTEIN RESTRICTED TEV MOVEMENT 2-LIKE"/>
    <property type="match status" value="1"/>
</dbReference>
<proteinExistence type="inferred from homology"/>
<comment type="caution">
    <text evidence="9">The sequence shown here is derived from an EMBL/GenBank/DDBJ whole genome shotgun (WGS) entry which is preliminary data.</text>
</comment>
<evidence type="ECO:0000313" key="10">
    <source>
        <dbReference type="Proteomes" id="UP001472677"/>
    </source>
</evidence>
<dbReference type="CDD" id="cd06464">
    <property type="entry name" value="ACD_sHsps-like"/>
    <property type="match status" value="1"/>
</dbReference>
<evidence type="ECO:0000256" key="6">
    <source>
        <dbReference type="SAM" id="MobiDB-lite"/>
    </source>
</evidence>
<feature type="region of interest" description="Disordered" evidence="6">
    <location>
        <begin position="99"/>
        <end position="206"/>
    </location>
</feature>
<keyword evidence="3" id="KW-0611">Plant defense</keyword>
<dbReference type="InterPro" id="IPR002068">
    <property type="entry name" value="A-crystallin/Hsp20_dom"/>
</dbReference>
<name>A0ABR2E1Z0_9ROSI</name>
<dbReference type="PROSITE" id="PS01031">
    <property type="entry name" value="SHSP"/>
    <property type="match status" value="1"/>
</dbReference>
<dbReference type="InterPro" id="IPR008978">
    <property type="entry name" value="HSP20-like_chaperone"/>
</dbReference>
<feature type="compositionally biased region" description="Basic and acidic residues" evidence="6">
    <location>
        <begin position="141"/>
        <end position="165"/>
    </location>
</feature>
<evidence type="ECO:0000256" key="2">
    <source>
        <dbReference type="ARBA" id="ARBA00022475"/>
    </source>
</evidence>
<keyword evidence="10" id="KW-1185">Reference proteome</keyword>
<dbReference type="Pfam" id="PF00011">
    <property type="entry name" value="HSP20"/>
    <property type="match status" value="1"/>
</dbReference>
<keyword evidence="7" id="KW-0812">Transmembrane</keyword>
<organism evidence="9 10">
    <name type="scientific">Hibiscus sabdariffa</name>
    <name type="common">roselle</name>
    <dbReference type="NCBI Taxonomy" id="183260"/>
    <lineage>
        <taxon>Eukaryota</taxon>
        <taxon>Viridiplantae</taxon>
        <taxon>Streptophyta</taxon>
        <taxon>Embryophyta</taxon>
        <taxon>Tracheophyta</taxon>
        <taxon>Spermatophyta</taxon>
        <taxon>Magnoliopsida</taxon>
        <taxon>eudicotyledons</taxon>
        <taxon>Gunneridae</taxon>
        <taxon>Pentapetalae</taxon>
        <taxon>rosids</taxon>
        <taxon>malvids</taxon>
        <taxon>Malvales</taxon>
        <taxon>Malvaceae</taxon>
        <taxon>Malvoideae</taxon>
        <taxon>Hibiscus</taxon>
    </lineage>
</organism>
<comment type="subcellular location">
    <subcellularLocation>
        <location evidence="1">Cell membrane</location>
        <topology evidence="1">Single-pass membrane protein</topology>
    </subcellularLocation>
</comment>
<evidence type="ECO:0000259" key="8">
    <source>
        <dbReference type="PROSITE" id="PS01031"/>
    </source>
</evidence>
<sequence length="263" mass="29379">MDSTPKPAYDDFEVHTEWVHEAVDDTLIAYLPGFRKDQLKVQVTSRGNLRISGERPIDDNKFSRFTKEVPIPSNCDQNKIRANYKGGMLHVKFPKLIVPADEKPEKTKPSAEDPIPKSDQRAADVPKKQNNGVEQAIQKGPPRDKEVDKVSEQTPSKQREIEDNSKSNASNEPDPKPMKKDKNGSDQEEKSSSISEKPADSAQHGAQKADIYCQLGINYERVIGSLAKGIKNPKKVMNMVLVALLVVVLAVYVKNLIMSMRNC</sequence>
<evidence type="ECO:0000256" key="7">
    <source>
        <dbReference type="SAM" id="Phobius"/>
    </source>
</evidence>
<comment type="similarity">
    <text evidence="4 5">Belongs to the small heat shock protein (HSP20) family.</text>
</comment>
<accession>A0ABR2E1Z0</accession>
<evidence type="ECO:0000256" key="5">
    <source>
        <dbReference type="RuleBase" id="RU003616"/>
    </source>
</evidence>
<dbReference type="EMBL" id="JBBPBM010000020">
    <property type="protein sequence ID" value="KAK8550749.1"/>
    <property type="molecule type" value="Genomic_DNA"/>
</dbReference>
<keyword evidence="2" id="KW-1003">Cell membrane</keyword>
<evidence type="ECO:0000256" key="4">
    <source>
        <dbReference type="PROSITE-ProRule" id="PRU00285"/>
    </source>
</evidence>
<dbReference type="Proteomes" id="UP001472677">
    <property type="component" value="Unassembled WGS sequence"/>
</dbReference>
<reference evidence="9 10" key="1">
    <citation type="journal article" date="2024" name="G3 (Bethesda)">
        <title>Genome assembly of Hibiscus sabdariffa L. provides insights into metabolisms of medicinal natural products.</title>
        <authorList>
            <person name="Kim T."/>
        </authorList>
    </citation>
    <scope>NUCLEOTIDE SEQUENCE [LARGE SCALE GENOMIC DNA]</scope>
    <source>
        <strain evidence="9">TK-2024</strain>
        <tissue evidence="9">Old leaves</tissue>
    </source>
</reference>
<feature type="transmembrane region" description="Helical" evidence="7">
    <location>
        <begin position="236"/>
        <end position="253"/>
    </location>
</feature>
<protein>
    <recommendedName>
        <fullName evidence="8">SHSP domain-containing protein</fullName>
    </recommendedName>
</protein>
<feature type="compositionally biased region" description="Basic and acidic residues" evidence="6">
    <location>
        <begin position="173"/>
        <end position="191"/>
    </location>
</feature>
<feature type="domain" description="SHSP" evidence="8">
    <location>
        <begin position="7"/>
        <end position="110"/>
    </location>
</feature>
<evidence type="ECO:0000313" key="9">
    <source>
        <dbReference type="EMBL" id="KAK8550749.1"/>
    </source>
</evidence>
<feature type="compositionally biased region" description="Basic and acidic residues" evidence="6">
    <location>
        <begin position="100"/>
        <end position="127"/>
    </location>
</feature>
<dbReference type="Gene3D" id="2.60.40.790">
    <property type="match status" value="1"/>
</dbReference>
<dbReference type="SUPFAM" id="SSF49764">
    <property type="entry name" value="HSP20-like chaperones"/>
    <property type="match status" value="1"/>
</dbReference>
<gene>
    <name evidence="9" type="ORF">V6N12_039439</name>
</gene>
<evidence type="ECO:0000256" key="3">
    <source>
        <dbReference type="ARBA" id="ARBA00022821"/>
    </source>
</evidence>